<evidence type="ECO:0000256" key="1">
    <source>
        <dbReference type="ARBA" id="ARBA00022729"/>
    </source>
</evidence>
<dbReference type="Gene3D" id="1.20.140.40">
    <property type="entry name" value="Invertase/pectin methylesterase inhibitor family protein"/>
    <property type="match status" value="1"/>
</dbReference>
<dbReference type="SMART" id="SM00856">
    <property type="entry name" value="PMEI"/>
    <property type="match status" value="1"/>
</dbReference>
<keyword evidence="7" id="KW-1185">Reference proteome</keyword>
<feature type="signal peptide" evidence="4">
    <location>
        <begin position="1"/>
        <end position="27"/>
    </location>
</feature>
<evidence type="ECO:0000313" key="7">
    <source>
        <dbReference type="Proteomes" id="UP000030689"/>
    </source>
</evidence>
<dbReference type="PANTHER" id="PTHR35357:SF17">
    <property type="entry name" value="PECTINESTERASE INHIBITOR 12"/>
    <property type="match status" value="1"/>
</dbReference>
<protein>
    <recommendedName>
        <fullName evidence="5">Pectinesterase inhibitor domain-containing protein</fullName>
    </recommendedName>
</protein>
<evidence type="ECO:0000256" key="2">
    <source>
        <dbReference type="ARBA" id="ARBA00023157"/>
    </source>
</evidence>
<name>V4KPL3_EUTSA</name>
<dbReference type="SUPFAM" id="SSF101148">
    <property type="entry name" value="Plant invertase/pectin methylesterase inhibitor"/>
    <property type="match status" value="1"/>
</dbReference>
<gene>
    <name evidence="6" type="ORF">EUTSA_v10001116mg</name>
</gene>
<dbReference type="PANTHER" id="PTHR35357">
    <property type="entry name" value="OS02G0537100 PROTEIN"/>
    <property type="match status" value="1"/>
</dbReference>
<evidence type="ECO:0000256" key="3">
    <source>
        <dbReference type="ARBA" id="ARBA00038471"/>
    </source>
</evidence>
<evidence type="ECO:0000313" key="6">
    <source>
        <dbReference type="EMBL" id="ESQ39845.1"/>
    </source>
</evidence>
<dbReference type="Proteomes" id="UP000030689">
    <property type="component" value="Unassembled WGS sequence"/>
</dbReference>
<dbReference type="InterPro" id="IPR006501">
    <property type="entry name" value="Pectinesterase_inhib_dom"/>
</dbReference>
<dbReference type="CDD" id="cd15795">
    <property type="entry name" value="PMEI-Pla_a_1_like"/>
    <property type="match status" value="1"/>
</dbReference>
<feature type="domain" description="Pectinesterase inhibitor" evidence="5">
    <location>
        <begin position="30"/>
        <end position="175"/>
    </location>
</feature>
<reference evidence="6 7" key="1">
    <citation type="journal article" date="2013" name="Front. Plant Sci.">
        <title>The Reference Genome of the Halophytic Plant Eutrema salsugineum.</title>
        <authorList>
            <person name="Yang R."/>
            <person name="Jarvis D.E."/>
            <person name="Chen H."/>
            <person name="Beilstein M.A."/>
            <person name="Grimwood J."/>
            <person name="Jenkins J."/>
            <person name="Shu S."/>
            <person name="Prochnik S."/>
            <person name="Xin M."/>
            <person name="Ma C."/>
            <person name="Schmutz J."/>
            <person name="Wing R.A."/>
            <person name="Mitchell-Olds T."/>
            <person name="Schumaker K.S."/>
            <person name="Wang X."/>
        </authorList>
    </citation>
    <scope>NUCLEOTIDE SEQUENCE [LARGE SCALE GENOMIC DNA]</scope>
</reference>
<dbReference type="STRING" id="72664.V4KPL3"/>
<keyword evidence="2" id="KW-1015">Disulfide bond</keyword>
<dbReference type="InterPro" id="IPR034088">
    <property type="entry name" value="Pla_a_1-like"/>
</dbReference>
<evidence type="ECO:0000256" key="4">
    <source>
        <dbReference type="SAM" id="SignalP"/>
    </source>
</evidence>
<organism evidence="6 7">
    <name type="scientific">Eutrema salsugineum</name>
    <name type="common">Saltwater cress</name>
    <name type="synonym">Sisymbrium salsugineum</name>
    <dbReference type="NCBI Taxonomy" id="72664"/>
    <lineage>
        <taxon>Eukaryota</taxon>
        <taxon>Viridiplantae</taxon>
        <taxon>Streptophyta</taxon>
        <taxon>Embryophyta</taxon>
        <taxon>Tracheophyta</taxon>
        <taxon>Spermatophyta</taxon>
        <taxon>Magnoliopsida</taxon>
        <taxon>eudicotyledons</taxon>
        <taxon>Gunneridae</taxon>
        <taxon>Pentapetalae</taxon>
        <taxon>rosids</taxon>
        <taxon>malvids</taxon>
        <taxon>Brassicales</taxon>
        <taxon>Brassicaceae</taxon>
        <taxon>Eutremeae</taxon>
        <taxon>Eutrema</taxon>
    </lineage>
</organism>
<dbReference type="Gramene" id="ESQ39845">
    <property type="protein sequence ID" value="ESQ39845"/>
    <property type="gene ID" value="EUTSA_v10001116mg"/>
</dbReference>
<dbReference type="OMA" id="ICEMGFN"/>
<dbReference type="GO" id="GO:0004857">
    <property type="term" value="F:enzyme inhibitor activity"/>
    <property type="evidence" value="ECO:0007669"/>
    <property type="project" value="InterPro"/>
</dbReference>
<feature type="chain" id="PRO_5004720576" description="Pectinesterase inhibitor domain-containing protein" evidence="4">
    <location>
        <begin position="28"/>
        <end position="181"/>
    </location>
</feature>
<dbReference type="NCBIfam" id="TIGR01614">
    <property type="entry name" value="PME_inhib"/>
    <property type="match status" value="1"/>
</dbReference>
<dbReference type="Pfam" id="PF04043">
    <property type="entry name" value="PMEI"/>
    <property type="match status" value="1"/>
</dbReference>
<proteinExistence type="inferred from homology"/>
<evidence type="ECO:0000259" key="5">
    <source>
        <dbReference type="SMART" id="SM00856"/>
    </source>
</evidence>
<dbReference type="KEGG" id="eus:EUTSA_v10001116mg"/>
<sequence length="181" mass="20658">MLQTNRYTMKLLIYLVVFVLLFNGCTANNVADSLIQKYCKQSSEYPSAINNPNYYNFCIASLKENPESQKARNIDELIVIGAINAMSNLTNVKRIVEKIIKERKYKSRLSKKLLGDCVKLYSEARDFSKASNNINEAKNGPTLCELEFNGENQQVSPVRKENDVLFTMIDIPYLFNSIAHN</sequence>
<accession>V4KPL3</accession>
<comment type="similarity">
    <text evidence="3">Belongs to the PMEI family.</text>
</comment>
<dbReference type="InterPro" id="IPR035513">
    <property type="entry name" value="Invertase/methylesterase_inhib"/>
</dbReference>
<dbReference type="AlphaFoldDB" id="V4KPL3"/>
<keyword evidence="1 4" id="KW-0732">Signal</keyword>
<dbReference type="EMBL" id="KI517465">
    <property type="protein sequence ID" value="ESQ39845.1"/>
    <property type="molecule type" value="Genomic_DNA"/>
</dbReference>